<dbReference type="PANTHER" id="PTHR22576">
    <property type="entry name" value="MUCOSA ASSOCIATED LYMPHOID TISSUE LYMPHOMA TRANSLOCATION PROTEIN 1/PARACASPASE"/>
    <property type="match status" value="1"/>
</dbReference>
<proteinExistence type="predicted"/>
<name>A0A508TPT6_9BRAD</name>
<keyword evidence="4" id="KW-1185">Reference proteome</keyword>
<feature type="region of interest" description="Disordered" evidence="1">
    <location>
        <begin position="843"/>
        <end position="923"/>
    </location>
</feature>
<dbReference type="Proteomes" id="UP000328092">
    <property type="component" value="Unassembled WGS sequence"/>
</dbReference>
<dbReference type="AlphaFoldDB" id="A0A508TPT6"/>
<protein>
    <recommendedName>
        <fullName evidence="2">Caspase family p20 domain-containing protein</fullName>
    </recommendedName>
</protein>
<dbReference type="EMBL" id="CAADFC020000028">
    <property type="protein sequence ID" value="VIO76350.1"/>
    <property type="molecule type" value="Genomic_DNA"/>
</dbReference>
<sequence>MVVGNSAYQNVPVLPNPVNDAAAMADLFKGAGFDVVQVYQDLKNSALRRTLNSFFDSVRDADVAVVYFAGHGIEIEGSNYIIPVDAVLERDRDVYDEAVSLDRIVQSIEPARKLRLVILDACRENPFTKSMRRSVAARGISRGLARVDPDTPNTLVAFAAKAGATAEDGVGEHSPFTTSLLKHLTVPGLDVRRALGLVRDEVMSSTNNRQEPFVFGSLGGADVALVPAPTVEPTLSSNNLADVRADYQLAERVGTEEAWDYFIAAHKSGFYSDLAKAQRNKLAAGAARNDFSEKGRVPAAATAQQPIDPSQENGGQGKLKVANLKDQLPLPAQDAPGDSKIAVSPKVIAPGREPLAKEVVDWESVKNTTDQSALESFIRRYPNSPLSITARQRLDALNRAAEEREAKARAEREAAIKKAAEEREAKERADREAAKKAAEDARIQAEQKKAELAKAAEEREAKARAEREAAKKAADEARLQAEQKKAELAKAAEEREAKARAEREAAKKAADEARLQAEQKKAELAKAAEEREAKARADREAAVKKAAEEREAKEQADREAAKKTAEDARVQAEQKKAELAKAAEEREAKARADREAAKKAAEDARIQAEQKKAELAAAKKREEEERLAKAAEAERAAKEKAAEMKAAEAKKAAEEAERRKSEQEAEALRAAAAALRAAREQKDREAEAEQKKAELAAAQAKACKQEQTRFEELDAKGSGGTGVTDVQAFAKTVTCDPLRSQVAALVDRFKAEVAKRAMTSPNSPELVRAAQNELARIGCLSGKIDGSLETVKKALGRYAAITGSSPSPAEISEDVVSSLSKQTGRICPLECKSGETAKGEICVAADKPAKPTTASRRKHEDEDDDTRARRRAAPKVVAETPKRVRAAPAPQARQQAVARPPSEFSGGGGGGGGGARTMIGVGF</sequence>
<dbReference type="Gene3D" id="3.40.50.1460">
    <property type="match status" value="1"/>
</dbReference>
<feature type="compositionally biased region" description="Gly residues" evidence="1">
    <location>
        <begin position="905"/>
        <end position="923"/>
    </location>
</feature>
<dbReference type="GO" id="GO:0006508">
    <property type="term" value="P:proteolysis"/>
    <property type="evidence" value="ECO:0007669"/>
    <property type="project" value="InterPro"/>
</dbReference>
<dbReference type="InterPro" id="IPR052039">
    <property type="entry name" value="Caspase-related_regulators"/>
</dbReference>
<dbReference type="OrthoDB" id="9816009at2"/>
<reference evidence="3" key="1">
    <citation type="submission" date="2019-02" db="EMBL/GenBank/DDBJ databases">
        <authorList>
            <person name="Pothier F.J."/>
        </authorList>
    </citation>
    <scope>NUCLEOTIDE SEQUENCE</scope>
    <source>
        <strain evidence="3">CI-1B</strain>
    </source>
</reference>
<dbReference type="GO" id="GO:0004197">
    <property type="term" value="F:cysteine-type endopeptidase activity"/>
    <property type="evidence" value="ECO:0007669"/>
    <property type="project" value="InterPro"/>
</dbReference>
<evidence type="ECO:0000313" key="3">
    <source>
        <dbReference type="EMBL" id="VIO76350.1"/>
    </source>
</evidence>
<feature type="region of interest" description="Disordered" evidence="1">
    <location>
        <begin position="294"/>
        <end position="317"/>
    </location>
</feature>
<dbReference type="PROSITE" id="PS50208">
    <property type="entry name" value="CASPASE_P20"/>
    <property type="match status" value="1"/>
</dbReference>
<comment type="caution">
    <text evidence="3">The sequence shown here is derived from an EMBL/GenBank/DDBJ whole genome shotgun (WGS) entry which is preliminary data.</text>
</comment>
<feature type="region of interest" description="Disordered" evidence="1">
    <location>
        <begin position="412"/>
        <end position="666"/>
    </location>
</feature>
<feature type="compositionally biased region" description="Low complexity" evidence="1">
    <location>
        <begin position="886"/>
        <end position="901"/>
    </location>
</feature>
<feature type="compositionally biased region" description="Polar residues" evidence="1">
    <location>
        <begin position="302"/>
        <end position="313"/>
    </location>
</feature>
<dbReference type="InterPro" id="IPR001309">
    <property type="entry name" value="Pept_C14_p20"/>
</dbReference>
<evidence type="ECO:0000259" key="2">
    <source>
        <dbReference type="PROSITE" id="PS50208"/>
    </source>
</evidence>
<dbReference type="SUPFAM" id="SSF52129">
    <property type="entry name" value="Caspase-like"/>
    <property type="match status" value="1"/>
</dbReference>
<gene>
    <name evidence="3" type="ORF">CI1B_63650</name>
</gene>
<dbReference type="Pfam" id="PF00656">
    <property type="entry name" value="Peptidase_C14"/>
    <property type="match status" value="1"/>
</dbReference>
<dbReference type="InterPro" id="IPR011600">
    <property type="entry name" value="Pept_C14_caspase"/>
</dbReference>
<dbReference type="PANTHER" id="PTHR22576:SF37">
    <property type="entry name" value="MUCOSA-ASSOCIATED LYMPHOID TISSUE LYMPHOMA TRANSLOCATION PROTEIN 1"/>
    <property type="match status" value="1"/>
</dbReference>
<accession>A0A508TPT6</accession>
<organism evidence="3 4">
    <name type="scientific">Bradyrhizobium ivorense</name>
    <dbReference type="NCBI Taxonomy" id="2511166"/>
    <lineage>
        <taxon>Bacteria</taxon>
        <taxon>Pseudomonadati</taxon>
        <taxon>Pseudomonadota</taxon>
        <taxon>Alphaproteobacteria</taxon>
        <taxon>Hyphomicrobiales</taxon>
        <taxon>Nitrobacteraceae</taxon>
        <taxon>Bradyrhizobium</taxon>
    </lineage>
</organism>
<evidence type="ECO:0000313" key="4">
    <source>
        <dbReference type="Proteomes" id="UP000328092"/>
    </source>
</evidence>
<dbReference type="InterPro" id="IPR029030">
    <property type="entry name" value="Caspase-like_dom_sf"/>
</dbReference>
<feature type="domain" description="Caspase family p20" evidence="2">
    <location>
        <begin position="1"/>
        <end position="126"/>
    </location>
</feature>
<evidence type="ECO:0000256" key="1">
    <source>
        <dbReference type="SAM" id="MobiDB-lite"/>
    </source>
</evidence>